<dbReference type="Pfam" id="PF04069">
    <property type="entry name" value="OpuAC"/>
    <property type="match status" value="1"/>
</dbReference>
<dbReference type="Gene3D" id="3.40.190.120">
    <property type="entry name" value="Osmoprotection protein (prox), domain 2"/>
    <property type="match status" value="1"/>
</dbReference>
<feature type="chain" id="PRO_5039084012" evidence="1">
    <location>
        <begin position="19"/>
        <end position="302"/>
    </location>
</feature>
<dbReference type="PROSITE" id="PS51257">
    <property type="entry name" value="PROKAR_LIPOPROTEIN"/>
    <property type="match status" value="1"/>
</dbReference>
<dbReference type="SUPFAM" id="SSF53850">
    <property type="entry name" value="Periplasmic binding protein-like II"/>
    <property type="match status" value="1"/>
</dbReference>
<dbReference type="InterPro" id="IPR007210">
    <property type="entry name" value="ABC_Gly_betaine_transp_sub-bd"/>
</dbReference>
<evidence type="ECO:0000259" key="2">
    <source>
        <dbReference type="Pfam" id="PF04069"/>
    </source>
</evidence>
<dbReference type="RefSeq" id="WP_190999583.1">
    <property type="nucleotide sequence ID" value="NZ_JACXSI010000055.1"/>
</dbReference>
<protein>
    <submittedName>
        <fullName evidence="3">Osmoprotectant ABC transporter substrate-binding protein</fullName>
    </submittedName>
</protein>
<sequence length="302" mass="33351">MNRLKKAFLIALSLSVLAGCSLPGLGGSGEDTIKVATTTSSETSILGHIIKLMIEQNTDLNVELVENLGSSIVQHEALTKGEVDITAARYTGTDLSGALGMDPIRDPDEALKTVQEEFEKQFKQKWYNSYGFADTYALTVTKALAEKENLETVSDIGRIAGDLKLGVDNSWLNRKGDGYDGFVNAYGFTFGQAFPMQIGLVYQAVKSGEMDVVLAYSTDGRLKAFNLETLEDNLQFFPPYDCSPVIRDDVLEAHPELDDILQKLVGKIDEKTMTELNYESDVLKKEPATVAKEFLEKNNYFE</sequence>
<dbReference type="Proteomes" id="UP000602076">
    <property type="component" value="Unassembled WGS sequence"/>
</dbReference>
<keyword evidence="4" id="KW-1185">Reference proteome</keyword>
<dbReference type="GO" id="GO:0022857">
    <property type="term" value="F:transmembrane transporter activity"/>
    <property type="evidence" value="ECO:0007669"/>
    <property type="project" value="InterPro"/>
</dbReference>
<evidence type="ECO:0000313" key="4">
    <source>
        <dbReference type="Proteomes" id="UP000602076"/>
    </source>
</evidence>
<dbReference type="AlphaFoldDB" id="A0A927HCZ6"/>
<keyword evidence="1" id="KW-0732">Signal</keyword>
<evidence type="ECO:0000256" key="1">
    <source>
        <dbReference type="SAM" id="SignalP"/>
    </source>
</evidence>
<accession>A0A927HCZ6</accession>
<dbReference type="Gene3D" id="3.40.190.10">
    <property type="entry name" value="Periplasmic binding protein-like II"/>
    <property type="match status" value="1"/>
</dbReference>
<organism evidence="3 4">
    <name type="scientific">Peribacillus faecalis</name>
    <dbReference type="NCBI Taxonomy" id="2772559"/>
    <lineage>
        <taxon>Bacteria</taxon>
        <taxon>Bacillati</taxon>
        <taxon>Bacillota</taxon>
        <taxon>Bacilli</taxon>
        <taxon>Bacillales</taxon>
        <taxon>Bacillaceae</taxon>
        <taxon>Peribacillus</taxon>
    </lineage>
</organism>
<comment type="caution">
    <text evidence="3">The sequence shown here is derived from an EMBL/GenBank/DDBJ whole genome shotgun (WGS) entry which is preliminary data.</text>
</comment>
<dbReference type="EMBL" id="JACXSI010000055">
    <property type="protein sequence ID" value="MBD3110046.1"/>
    <property type="molecule type" value="Genomic_DNA"/>
</dbReference>
<gene>
    <name evidence="3" type="ORF">IEO70_17045</name>
</gene>
<name>A0A927HCZ6_9BACI</name>
<dbReference type="CDD" id="cd13608">
    <property type="entry name" value="PBP2_OpuCC_like"/>
    <property type="match status" value="1"/>
</dbReference>
<feature type="signal peptide" evidence="1">
    <location>
        <begin position="1"/>
        <end position="18"/>
    </location>
</feature>
<feature type="domain" description="ABC-type glycine betaine transport system substrate-binding" evidence="2">
    <location>
        <begin position="31"/>
        <end position="297"/>
    </location>
</feature>
<dbReference type="GO" id="GO:0043190">
    <property type="term" value="C:ATP-binding cassette (ABC) transporter complex"/>
    <property type="evidence" value="ECO:0007669"/>
    <property type="project" value="InterPro"/>
</dbReference>
<proteinExistence type="predicted"/>
<reference evidence="3" key="1">
    <citation type="submission" date="2020-09" db="EMBL/GenBank/DDBJ databases">
        <title>Bacillus faecalis sp. nov., a moderately halophilic bacterium isolated from cow faeces.</title>
        <authorList>
            <person name="Jiang L."/>
            <person name="Lee J."/>
        </authorList>
    </citation>
    <scope>NUCLEOTIDE SEQUENCE</scope>
    <source>
        <strain evidence="3">AGMB 02131</strain>
    </source>
</reference>
<evidence type="ECO:0000313" key="3">
    <source>
        <dbReference type="EMBL" id="MBD3110046.1"/>
    </source>
</evidence>